<proteinExistence type="predicted"/>
<protein>
    <submittedName>
        <fullName evidence="1">Uncharacterized protein</fullName>
    </submittedName>
</protein>
<dbReference type="AlphaFoldDB" id="A0A699V516"/>
<name>A0A699V516_TANCI</name>
<feature type="non-terminal residue" evidence="1">
    <location>
        <position position="1"/>
    </location>
</feature>
<sequence>RLGRNQRQGFVRVHAGGRVEQNCHGFRGDGLGIRAEDDGLVLDLELRLVDDNAVYRDPAAFDEQFGFAARAADLLDKAFGKANGVSHEKSRNRRERRLLIFPGAALVRSRFPLCLELFHDQMDTRAADGRQLAFAGGAVAYLWPTAGRVSIPVS</sequence>
<accession>A0A699V516</accession>
<organism evidence="1">
    <name type="scientific">Tanacetum cinerariifolium</name>
    <name type="common">Dalmatian daisy</name>
    <name type="synonym">Chrysanthemum cinerariifolium</name>
    <dbReference type="NCBI Taxonomy" id="118510"/>
    <lineage>
        <taxon>Eukaryota</taxon>
        <taxon>Viridiplantae</taxon>
        <taxon>Streptophyta</taxon>
        <taxon>Embryophyta</taxon>
        <taxon>Tracheophyta</taxon>
        <taxon>Spermatophyta</taxon>
        <taxon>Magnoliopsida</taxon>
        <taxon>eudicotyledons</taxon>
        <taxon>Gunneridae</taxon>
        <taxon>Pentapetalae</taxon>
        <taxon>asterids</taxon>
        <taxon>campanulids</taxon>
        <taxon>Asterales</taxon>
        <taxon>Asteraceae</taxon>
        <taxon>Asteroideae</taxon>
        <taxon>Anthemideae</taxon>
        <taxon>Anthemidinae</taxon>
        <taxon>Tanacetum</taxon>
    </lineage>
</organism>
<dbReference type="EMBL" id="BKCJ011403261">
    <property type="protein sequence ID" value="GFD30362.1"/>
    <property type="molecule type" value="Genomic_DNA"/>
</dbReference>
<feature type="non-terminal residue" evidence="1">
    <location>
        <position position="154"/>
    </location>
</feature>
<comment type="caution">
    <text evidence="1">The sequence shown here is derived from an EMBL/GenBank/DDBJ whole genome shotgun (WGS) entry which is preliminary data.</text>
</comment>
<evidence type="ECO:0000313" key="1">
    <source>
        <dbReference type="EMBL" id="GFD30362.1"/>
    </source>
</evidence>
<gene>
    <name evidence="1" type="ORF">Tci_902331</name>
</gene>
<reference evidence="1" key="1">
    <citation type="journal article" date="2019" name="Sci. Rep.">
        <title>Draft genome of Tanacetum cinerariifolium, the natural source of mosquito coil.</title>
        <authorList>
            <person name="Yamashiro T."/>
            <person name="Shiraishi A."/>
            <person name="Satake H."/>
            <person name="Nakayama K."/>
        </authorList>
    </citation>
    <scope>NUCLEOTIDE SEQUENCE</scope>
</reference>